<dbReference type="Gramene" id="CDX98956">
    <property type="protein sequence ID" value="CDX98956"/>
    <property type="gene ID" value="GSBRNA2T00107071001"/>
</dbReference>
<dbReference type="Proteomes" id="UP001295469">
    <property type="component" value="Chromosome C09"/>
</dbReference>
<proteinExistence type="predicted"/>
<dbReference type="OrthoDB" id="1104789at2759"/>
<dbReference type="InterPro" id="IPR008480">
    <property type="entry name" value="DUF761_pln"/>
</dbReference>
<dbReference type="KEGG" id="bna:106449572"/>
<feature type="region of interest" description="Disordered" evidence="1">
    <location>
        <begin position="1"/>
        <end position="22"/>
    </location>
</feature>
<feature type="compositionally biased region" description="Acidic residues" evidence="1">
    <location>
        <begin position="169"/>
        <end position="179"/>
    </location>
</feature>
<dbReference type="PANTHER" id="PTHR33450:SF42">
    <property type="entry name" value="TRANSCRIPTION REPRESSOR"/>
    <property type="match status" value="1"/>
</dbReference>
<dbReference type="Pfam" id="PF05553">
    <property type="entry name" value="DUF761"/>
    <property type="match status" value="1"/>
</dbReference>
<dbReference type="PANTHER" id="PTHR33450">
    <property type="entry name" value="EMB|CAB67623.1-RELATED"/>
    <property type="match status" value="1"/>
</dbReference>
<dbReference type="OMA" id="EMFIADC"/>
<feature type="compositionally biased region" description="Low complexity" evidence="1">
    <location>
        <begin position="10"/>
        <end position="22"/>
    </location>
</feature>
<feature type="region of interest" description="Disordered" evidence="1">
    <location>
        <begin position="154"/>
        <end position="184"/>
    </location>
</feature>
<evidence type="ECO:0000313" key="2">
    <source>
        <dbReference type="EMBL" id="CAF1789266.1"/>
    </source>
</evidence>
<dbReference type="EMBL" id="HG994373">
    <property type="protein sequence ID" value="CAF1789266.1"/>
    <property type="molecule type" value="Genomic_DNA"/>
</dbReference>
<dbReference type="AlphaFoldDB" id="A0A816JAF8"/>
<dbReference type="SMR" id="A0A816JAF8"/>
<gene>
    <name evidence="2" type="ORF">DARMORV10_C09P69970.1</name>
</gene>
<protein>
    <submittedName>
        <fullName evidence="2">(rape) hypothetical protein</fullName>
    </submittedName>
</protein>
<sequence length="222" mass="25634">MSVPLKSTFSMSSSQCSSSSSQKSSSVKLKSLIQILIITQVCRLIRKISRASSILVRVLRKKQYNLLSMSCSFYPKRTSKKQKNNIFFGSFRLHYNFCSSHVVPVSAPVRLPEELYLAHLQYDSTWESMHSTEFIDGLGDDVGDEIQEPSQLSSYLKQLEDDKAKDGKEEEEEEEEEEGKEMKMMNQIDKLADMFIAYSHEKFMLEKVDSYRRFQEMLNTSS</sequence>
<name>A0A816JAF8_BRANA</name>
<feature type="compositionally biased region" description="Basic and acidic residues" evidence="1">
    <location>
        <begin position="158"/>
        <end position="168"/>
    </location>
</feature>
<reference evidence="2" key="1">
    <citation type="submission" date="2021-01" db="EMBL/GenBank/DDBJ databases">
        <authorList>
            <consortium name="Genoscope - CEA"/>
            <person name="William W."/>
        </authorList>
    </citation>
    <scope>NUCLEOTIDE SEQUENCE</scope>
</reference>
<organism evidence="2">
    <name type="scientific">Brassica napus</name>
    <name type="common">Rape</name>
    <dbReference type="NCBI Taxonomy" id="3708"/>
    <lineage>
        <taxon>Eukaryota</taxon>
        <taxon>Viridiplantae</taxon>
        <taxon>Streptophyta</taxon>
        <taxon>Embryophyta</taxon>
        <taxon>Tracheophyta</taxon>
        <taxon>Spermatophyta</taxon>
        <taxon>Magnoliopsida</taxon>
        <taxon>eudicotyledons</taxon>
        <taxon>Gunneridae</taxon>
        <taxon>Pentapetalae</taxon>
        <taxon>rosids</taxon>
        <taxon>malvids</taxon>
        <taxon>Brassicales</taxon>
        <taxon>Brassicaceae</taxon>
        <taxon>Brassiceae</taxon>
        <taxon>Brassica</taxon>
    </lineage>
</organism>
<accession>A0A816JAF8</accession>
<evidence type="ECO:0000256" key="1">
    <source>
        <dbReference type="SAM" id="MobiDB-lite"/>
    </source>
</evidence>